<evidence type="ECO:0000313" key="2">
    <source>
        <dbReference type="Proteomes" id="UP000604481"/>
    </source>
</evidence>
<dbReference type="EMBL" id="JADFUA010000010">
    <property type="protein sequence ID" value="MBE9610495.1"/>
    <property type="molecule type" value="Genomic_DNA"/>
</dbReference>
<dbReference type="AlphaFoldDB" id="A0A8J7FJF6"/>
<dbReference type="Proteomes" id="UP000604481">
    <property type="component" value="Unassembled WGS sequence"/>
</dbReference>
<organism evidence="1 2">
    <name type="scientific">Chitinilyticum piscinae</name>
    <dbReference type="NCBI Taxonomy" id="2866724"/>
    <lineage>
        <taxon>Bacteria</taxon>
        <taxon>Pseudomonadati</taxon>
        <taxon>Pseudomonadota</taxon>
        <taxon>Betaproteobacteria</taxon>
        <taxon>Neisseriales</taxon>
        <taxon>Chitinibacteraceae</taxon>
        <taxon>Chitinilyticum</taxon>
    </lineage>
</organism>
<name>A0A8J7FJF6_9NEIS</name>
<proteinExistence type="predicted"/>
<sequence length="150" mass="16133">MVNPKMTLTLLFGLSALPILAAQLLYVHYRNNPRPASHTVGQLQIAPVAAADQHWRLQVEPDCSAGSVSAQRLEQAQRIGRSLGAKRALPVLAAAACRNNGPAGLTLVDPRGNSVLFYSAQQLDDPQLRKAVLAEIGQVLRNNPITGERP</sequence>
<comment type="caution">
    <text evidence="1">The sequence shown here is derived from an EMBL/GenBank/DDBJ whole genome shotgun (WGS) entry which is preliminary data.</text>
</comment>
<gene>
    <name evidence="1" type="ORF">INR99_14230</name>
</gene>
<dbReference type="RefSeq" id="WP_194117043.1">
    <property type="nucleotide sequence ID" value="NZ_JADFUA010000010.1"/>
</dbReference>
<keyword evidence="2" id="KW-1185">Reference proteome</keyword>
<protein>
    <submittedName>
        <fullName evidence="1">Uncharacterized protein</fullName>
    </submittedName>
</protein>
<evidence type="ECO:0000313" key="1">
    <source>
        <dbReference type="EMBL" id="MBE9610495.1"/>
    </source>
</evidence>
<reference evidence="1 2" key="1">
    <citation type="submission" date="2020-10" db="EMBL/GenBank/DDBJ databases">
        <title>The genome sequence of Chitinilyticum litopenaei 4Y14.</title>
        <authorList>
            <person name="Liu Y."/>
        </authorList>
    </citation>
    <scope>NUCLEOTIDE SEQUENCE [LARGE SCALE GENOMIC DNA]</scope>
    <source>
        <strain evidence="1 2">4Y14</strain>
    </source>
</reference>
<accession>A0A8J7FJF6</accession>